<comment type="caution">
    <text evidence="1">The sequence shown here is derived from an EMBL/GenBank/DDBJ whole genome shotgun (WGS) entry which is preliminary data.</text>
</comment>
<dbReference type="EMBL" id="CALNXI010000924">
    <property type="protein sequence ID" value="CAH3147174.1"/>
    <property type="molecule type" value="Genomic_DNA"/>
</dbReference>
<organism evidence="1 2">
    <name type="scientific">Porites evermanni</name>
    <dbReference type="NCBI Taxonomy" id="104178"/>
    <lineage>
        <taxon>Eukaryota</taxon>
        <taxon>Metazoa</taxon>
        <taxon>Cnidaria</taxon>
        <taxon>Anthozoa</taxon>
        <taxon>Hexacorallia</taxon>
        <taxon>Scleractinia</taxon>
        <taxon>Fungiina</taxon>
        <taxon>Poritidae</taxon>
        <taxon>Porites</taxon>
    </lineage>
</organism>
<reference evidence="1 2" key="1">
    <citation type="submission" date="2022-05" db="EMBL/GenBank/DDBJ databases">
        <authorList>
            <consortium name="Genoscope - CEA"/>
            <person name="William W."/>
        </authorList>
    </citation>
    <scope>NUCLEOTIDE SEQUENCE [LARGE SCALE GENOMIC DNA]</scope>
</reference>
<name>A0ABN8PRI2_9CNID</name>
<accession>A0ABN8PRI2</accession>
<sequence>MRLIEVKERPRVFEEQARIQSSESDAREEEVLANYFCAQKEWERKSWHCEGIKGHPTPSDAISCGVYIIHVKREVRCEFGEMDQKGDSALWLAICSSVISPLLHP</sequence>
<dbReference type="Proteomes" id="UP001159427">
    <property type="component" value="Unassembled WGS sequence"/>
</dbReference>
<proteinExistence type="predicted"/>
<keyword evidence="2" id="KW-1185">Reference proteome</keyword>
<evidence type="ECO:0000313" key="2">
    <source>
        <dbReference type="Proteomes" id="UP001159427"/>
    </source>
</evidence>
<gene>
    <name evidence="1" type="ORF">PEVE_00044175</name>
</gene>
<evidence type="ECO:0000313" key="1">
    <source>
        <dbReference type="EMBL" id="CAH3147174.1"/>
    </source>
</evidence>
<protein>
    <submittedName>
        <fullName evidence="1">Uncharacterized protein</fullName>
    </submittedName>
</protein>